<sequence length="193" mass="21128">MKSVAVYCGASAGTNELYTQQAQEMGRVLAERNMTLVYGGGRVGLMGAVADSVLAHGGQVIGVIPDFLVAKEVEHRGVTELHIVKSMHERKLMMADLAEGFVAMPGGYGTLEELFEVLTWGQLGLHKKPIGVLNVAGFYDHLLRALDHMADESLLRRENRNQLLSNPSPNGLLDEMLAYQPVALEKWLTPRTT</sequence>
<dbReference type="EMBL" id="FRAS01000010">
    <property type="protein sequence ID" value="SHL09709.1"/>
    <property type="molecule type" value="Genomic_DNA"/>
</dbReference>
<dbReference type="InterPro" id="IPR005269">
    <property type="entry name" value="LOG"/>
</dbReference>
<comment type="catalytic activity">
    <reaction evidence="1">
        <text>AMP + H2O = D-ribose 5-phosphate + adenine</text>
        <dbReference type="Rhea" id="RHEA:20129"/>
        <dbReference type="ChEBI" id="CHEBI:15377"/>
        <dbReference type="ChEBI" id="CHEBI:16708"/>
        <dbReference type="ChEBI" id="CHEBI:78346"/>
        <dbReference type="ChEBI" id="CHEBI:456215"/>
        <dbReference type="EC" id="3.2.2.4"/>
    </reaction>
</comment>
<dbReference type="InterPro" id="IPR031100">
    <property type="entry name" value="LOG_fam"/>
</dbReference>
<dbReference type="STRING" id="1121959.SAMN02746009_02096"/>
<dbReference type="Gene3D" id="3.40.50.450">
    <property type="match status" value="1"/>
</dbReference>
<keyword evidence="5" id="KW-1185">Reference proteome</keyword>
<dbReference type="PANTHER" id="PTHR31223">
    <property type="entry name" value="LOG FAMILY PROTEIN YJL055W"/>
    <property type="match status" value="1"/>
</dbReference>
<dbReference type="SUPFAM" id="SSF102405">
    <property type="entry name" value="MCP/YpsA-like"/>
    <property type="match status" value="1"/>
</dbReference>
<gene>
    <name evidence="4" type="ORF">SAMN02746009_02096</name>
</gene>
<evidence type="ECO:0000256" key="3">
    <source>
        <dbReference type="RuleBase" id="RU363015"/>
    </source>
</evidence>
<dbReference type="OrthoDB" id="9801098at2"/>
<dbReference type="GO" id="GO:0009691">
    <property type="term" value="P:cytokinin biosynthetic process"/>
    <property type="evidence" value="ECO:0007669"/>
    <property type="project" value="UniProtKB-UniRule"/>
</dbReference>
<name>A0A1M6XV07_9BACT</name>
<dbReference type="AlphaFoldDB" id="A0A1M6XV07"/>
<dbReference type="RefSeq" id="WP_073284249.1">
    <property type="nucleotide sequence ID" value="NZ_FRAS01000010.1"/>
</dbReference>
<keyword evidence="3" id="KW-0203">Cytokinin biosynthesis</keyword>
<dbReference type="Proteomes" id="UP000183947">
    <property type="component" value="Unassembled WGS sequence"/>
</dbReference>
<dbReference type="NCBIfam" id="TIGR00730">
    <property type="entry name" value="Rossman fold protein, TIGR00730 family"/>
    <property type="match status" value="1"/>
</dbReference>
<reference evidence="5" key="1">
    <citation type="submission" date="2016-11" db="EMBL/GenBank/DDBJ databases">
        <authorList>
            <person name="Varghese N."/>
            <person name="Submissions S."/>
        </authorList>
    </citation>
    <scope>NUCLEOTIDE SEQUENCE [LARGE SCALE GENOMIC DNA]</scope>
    <source>
        <strain evidence="5">DSM 18569</strain>
    </source>
</reference>
<dbReference type="EC" id="3.2.2.n1" evidence="3"/>
<accession>A0A1M6XV07</accession>
<dbReference type="Pfam" id="PF03641">
    <property type="entry name" value="Lysine_decarbox"/>
    <property type="match status" value="1"/>
</dbReference>
<evidence type="ECO:0000256" key="2">
    <source>
        <dbReference type="ARBA" id="ARBA00006763"/>
    </source>
</evidence>
<proteinExistence type="inferred from homology"/>
<protein>
    <recommendedName>
        <fullName evidence="3">Cytokinin riboside 5'-monophosphate phosphoribohydrolase</fullName>
        <ecNumber evidence="3">3.2.2.n1</ecNumber>
    </recommendedName>
</protein>
<evidence type="ECO:0000256" key="1">
    <source>
        <dbReference type="ARBA" id="ARBA00000274"/>
    </source>
</evidence>
<keyword evidence="3" id="KW-0378">Hydrolase</keyword>
<organism evidence="4 5">
    <name type="scientific">Hymenobacter psychrotolerans DSM 18569</name>
    <dbReference type="NCBI Taxonomy" id="1121959"/>
    <lineage>
        <taxon>Bacteria</taxon>
        <taxon>Pseudomonadati</taxon>
        <taxon>Bacteroidota</taxon>
        <taxon>Cytophagia</taxon>
        <taxon>Cytophagales</taxon>
        <taxon>Hymenobacteraceae</taxon>
        <taxon>Hymenobacter</taxon>
    </lineage>
</organism>
<dbReference type="GO" id="GO:0005829">
    <property type="term" value="C:cytosol"/>
    <property type="evidence" value="ECO:0007669"/>
    <property type="project" value="TreeGrafter"/>
</dbReference>
<evidence type="ECO:0000313" key="5">
    <source>
        <dbReference type="Proteomes" id="UP000183947"/>
    </source>
</evidence>
<evidence type="ECO:0000313" key="4">
    <source>
        <dbReference type="EMBL" id="SHL09709.1"/>
    </source>
</evidence>
<dbReference type="GO" id="GO:0008714">
    <property type="term" value="F:AMP nucleosidase activity"/>
    <property type="evidence" value="ECO:0007669"/>
    <property type="project" value="UniProtKB-EC"/>
</dbReference>
<comment type="similarity">
    <text evidence="2 3">Belongs to the LOG family.</text>
</comment>
<dbReference type="PANTHER" id="PTHR31223:SF70">
    <property type="entry name" value="LOG FAMILY PROTEIN YJL055W"/>
    <property type="match status" value="1"/>
</dbReference>